<reference evidence="1 2" key="1">
    <citation type="submission" date="2023-06" db="EMBL/GenBank/DDBJ databases">
        <authorList>
            <person name="Oyuntsetseg B."/>
            <person name="Kim S.B."/>
        </authorList>
    </citation>
    <scope>NUCLEOTIDE SEQUENCE [LARGE SCALE GENOMIC DNA]</scope>
    <source>
        <strain evidence="1 2">4-36</strain>
    </source>
</reference>
<dbReference type="KEGG" id="amog:QRX60_51145"/>
<dbReference type="EMBL" id="CP127295">
    <property type="protein sequence ID" value="WIY02249.1"/>
    <property type="molecule type" value="Genomic_DNA"/>
</dbReference>
<dbReference type="AlphaFoldDB" id="A0A9Y2NHU9"/>
<name>A0A9Y2NHU9_9PSEU</name>
<evidence type="ECO:0000313" key="2">
    <source>
        <dbReference type="Proteomes" id="UP001239397"/>
    </source>
</evidence>
<organism evidence="1 2">
    <name type="scientific">Amycolatopsis mongoliensis</name>
    <dbReference type="NCBI Taxonomy" id="715475"/>
    <lineage>
        <taxon>Bacteria</taxon>
        <taxon>Bacillati</taxon>
        <taxon>Actinomycetota</taxon>
        <taxon>Actinomycetes</taxon>
        <taxon>Pseudonocardiales</taxon>
        <taxon>Pseudonocardiaceae</taxon>
        <taxon>Amycolatopsis</taxon>
    </lineage>
</organism>
<proteinExistence type="predicted"/>
<dbReference type="RefSeq" id="WP_285998678.1">
    <property type="nucleotide sequence ID" value="NZ_CP127295.1"/>
</dbReference>
<protein>
    <submittedName>
        <fullName evidence="1">Uncharacterized protein</fullName>
    </submittedName>
</protein>
<gene>
    <name evidence="1" type="ORF">QRX60_51145</name>
</gene>
<accession>A0A9Y2NHU9</accession>
<sequence length="51" mass="6107">MERDHLARIEDPVRGECHFTARWIFTPFEGGIETRERFPNSSLISVRHRPR</sequence>
<dbReference type="Proteomes" id="UP001239397">
    <property type="component" value="Chromosome"/>
</dbReference>
<evidence type="ECO:0000313" key="1">
    <source>
        <dbReference type="EMBL" id="WIY02249.1"/>
    </source>
</evidence>
<keyword evidence="2" id="KW-1185">Reference proteome</keyword>